<dbReference type="SUPFAM" id="SSF53850">
    <property type="entry name" value="Periplasmic binding protein-like II"/>
    <property type="match status" value="1"/>
</dbReference>
<dbReference type="FunFam" id="3.40.50.970:FF:000004">
    <property type="entry name" value="Transketolase"/>
    <property type="match status" value="1"/>
</dbReference>
<comment type="cofactor">
    <cofactor evidence="12">
        <name>thiamine diphosphate</name>
        <dbReference type="ChEBI" id="CHEBI:58937"/>
    </cofactor>
    <text evidence="12">Binds 1 thiamine pyrophosphate per subunit. During the reaction, the substrate forms a covalent intermediate with the cofactor.</text>
</comment>
<dbReference type="RefSeq" id="XP_044555404.1">
    <property type="nucleotide sequence ID" value="XM_044696969.1"/>
</dbReference>
<reference evidence="17 18" key="1">
    <citation type="journal article" date="2018" name="BMC Genomics">
        <title>The genome of Naegleria lovaniensis, the basis for a comparative approach to unravel pathogenicity factors of the human pathogenic amoeba N. fowleri.</title>
        <authorList>
            <person name="Liechti N."/>
            <person name="Schurch N."/>
            <person name="Bruggmann R."/>
            <person name="Wittwer M."/>
        </authorList>
    </citation>
    <scope>NUCLEOTIDE SEQUENCE [LARGE SCALE GENOMIC DNA]</scope>
    <source>
        <strain evidence="17 18">ATCC 30569</strain>
    </source>
</reference>
<feature type="binding site" evidence="12">
    <location>
        <position position="782"/>
    </location>
    <ligand>
        <name>thiamine diphosphate</name>
        <dbReference type="ChEBI" id="CHEBI:58937"/>
    </ligand>
</feature>
<protein>
    <recommendedName>
        <fullName evidence="4">transketolase</fullName>
        <ecNumber evidence="4">2.2.1.1</ecNumber>
    </recommendedName>
</protein>
<dbReference type="Gene3D" id="3.40.50.920">
    <property type="match status" value="1"/>
</dbReference>
<feature type="binding site" evidence="11">
    <location>
        <position position="608"/>
    </location>
    <ligand>
        <name>substrate</name>
    </ligand>
</feature>
<feature type="active site" description="Proton donor" evidence="10">
    <location>
        <position position="756"/>
    </location>
</feature>
<name>A0AA88H2I8_NAELO</name>
<dbReference type="GO" id="GO:0046872">
    <property type="term" value="F:metal ion binding"/>
    <property type="evidence" value="ECO:0007669"/>
    <property type="project" value="UniProtKB-KW"/>
</dbReference>
<feature type="binding site" evidence="13">
    <location>
        <position position="532"/>
    </location>
    <ligand>
        <name>Mg(2+)</name>
        <dbReference type="ChEBI" id="CHEBI:18420"/>
    </ligand>
</feature>
<dbReference type="InterPro" id="IPR049557">
    <property type="entry name" value="Transketolase_CS"/>
</dbReference>
<evidence type="ECO:0000256" key="2">
    <source>
        <dbReference type="ARBA" id="ARBA00007131"/>
    </source>
</evidence>
<keyword evidence="15" id="KW-0175">Coiled coil</keyword>
<evidence type="ECO:0000256" key="3">
    <source>
        <dbReference type="ARBA" id="ARBA00011738"/>
    </source>
</evidence>
<dbReference type="InterPro" id="IPR020826">
    <property type="entry name" value="Transketolase_BS"/>
</dbReference>
<feature type="binding site" evidence="13">
    <location>
        <position position="502"/>
    </location>
    <ligand>
        <name>Mg(2+)</name>
        <dbReference type="ChEBI" id="CHEBI:18420"/>
    </ligand>
</feature>
<dbReference type="CDD" id="cd02012">
    <property type="entry name" value="TPP_TK"/>
    <property type="match status" value="1"/>
</dbReference>
<gene>
    <name evidence="17" type="ORF">C9374_007041</name>
</gene>
<dbReference type="GO" id="GO:0004802">
    <property type="term" value="F:transketolase activity"/>
    <property type="evidence" value="ECO:0007669"/>
    <property type="project" value="UniProtKB-EC"/>
</dbReference>
<feature type="binding site" evidence="11">
    <location>
        <position position="373"/>
    </location>
    <ligand>
        <name>substrate</name>
    </ligand>
</feature>
<dbReference type="NCBIfam" id="TIGR00232">
    <property type="entry name" value="tktlase_bact"/>
    <property type="match status" value="1"/>
</dbReference>
<comment type="subunit">
    <text evidence="3">Homodimer.</text>
</comment>
<dbReference type="GeneID" id="68099495"/>
<dbReference type="AlphaFoldDB" id="A0AA88H2I8"/>
<organism evidence="17 18">
    <name type="scientific">Naegleria lovaniensis</name>
    <name type="common">Amoeba</name>
    <dbReference type="NCBI Taxonomy" id="51637"/>
    <lineage>
        <taxon>Eukaryota</taxon>
        <taxon>Discoba</taxon>
        <taxon>Heterolobosea</taxon>
        <taxon>Tetramitia</taxon>
        <taxon>Eutetramitia</taxon>
        <taxon>Vahlkampfiidae</taxon>
        <taxon>Naegleria</taxon>
    </lineage>
</organism>
<dbReference type="Pfam" id="PF22156">
    <property type="entry name" value="Thiaminase_I-like_N"/>
    <property type="match status" value="1"/>
</dbReference>
<feature type="binding site" evidence="11">
    <location>
        <position position="806"/>
    </location>
    <ligand>
        <name>substrate</name>
    </ligand>
</feature>
<dbReference type="SUPFAM" id="SSF52518">
    <property type="entry name" value="Thiamin diphosphate-binding fold (THDP-binding)"/>
    <property type="match status" value="2"/>
</dbReference>
<dbReference type="Proteomes" id="UP000816034">
    <property type="component" value="Unassembled WGS sequence"/>
</dbReference>
<feature type="site" description="Important for catalytic activity" evidence="14">
    <location>
        <position position="373"/>
    </location>
</feature>
<comment type="cofactor">
    <cofactor evidence="1">
        <name>Co(2+)</name>
        <dbReference type="ChEBI" id="CHEBI:48828"/>
    </cofactor>
</comment>
<dbReference type="InterPro" id="IPR029061">
    <property type="entry name" value="THDP-binding"/>
</dbReference>
<feature type="binding site" evidence="11">
    <location>
        <position position="729"/>
    </location>
    <ligand>
        <name>substrate</name>
    </ligand>
</feature>
<dbReference type="Pfam" id="PF00456">
    <property type="entry name" value="Transketolase_N"/>
    <property type="match status" value="1"/>
</dbReference>
<accession>A0AA88H2I8</accession>
<evidence type="ECO:0000256" key="14">
    <source>
        <dbReference type="PIRSR" id="PIRSR605478-5"/>
    </source>
</evidence>
<feature type="binding site" evidence="11">
    <location>
        <position position="814"/>
    </location>
    <ligand>
        <name>substrate</name>
    </ligand>
</feature>
<dbReference type="InterPro" id="IPR055152">
    <property type="entry name" value="Transketolase-like_C_2"/>
</dbReference>
<feature type="binding site" evidence="11">
    <location>
        <position position="865"/>
    </location>
    <ligand>
        <name>substrate</name>
    </ligand>
</feature>
<sequence>MSKQPTTSSTLSVGLFPYLPLGVLEKIKQAFPTQISGYQVNFVDFNCYQDEDLGSLPDVACVDTTLLPFLVSKGGVKALDAEMVKDVAGETFAFVTESAKVNQQFYGFPQYLCANFLVSSPSVASQQVSSLLQLAQQVGYEKIVFPGITSADAYTVLSLYEQFVQSSTSSIIDLKHDDLPQKAEQVDRQACEKHRTILNSSIIASEAEFVASVKQHKPLADYYVGYSESLSEIKSILEKDNYKIQLVGARDKPFAYTDVLVLNANLCDEKQKVAVEAVRTLLTCPTILQILSEGLTLPANKNSIEKLAQSSPIYKQLLEQFSTLDVKVLRNVDFGSSTVKTTAKVLRPYLQHIAVATLRCLTADTVEKAKSGHPGMPIGMSPIAYVLWKFFFKSSKDDVNWINRDRFVLSNGHGCSLLYAMLHMTDYNMTLDDLKKFRTLHSKTPGHPEFGHTEGVDATTGPLGQGICNAVGMALAEAHLAARFNKDQLSLFDHYTYVFCGDGCLMEGVVTEGMSFAGHQKLNKLIVFYDDNNITIDGNTNLTFTQDTPAVVKGLGWHVITVHDADNDLLSIKKAIEEAHTITDKPIMIICKTTIGYATKMQGTAKVHGSPLGADALKNLKEICGFNGDQSFIVPEIVRQDFAPIITRNKQRLDQWNSLKQQYEQQYTAEAQQLQRMISHQLEGDILTKLPQYNEEKKIATRSTSQQVLNAIYSLIPSLVGGSADLTPSNLTDVSGCKDMQPEDRTGRYIRFGVREHAMVAIANGILYHGILRTYVGTFLNFASYALGALRLSALSQLPNIFIFTHDSIGLGQDGPTHQPVEVLPLLRSIPNHTVIRPADGRETSGAYLYAIQSTKTPTSLILSRQDLPQLKGTDIQKTLLGAYTIQSHENPDVILVGTGSEVSLVVEAARLLSSDLKVNVVSMPSWELFVKQPLEYRKSVFPEGIPVVSAEASSTFGWTSFSHYCVGMTTFGASAAAEEVYKYLNITADNVADKARKLVNKYGKNAPRLPLSVVGQEEL</sequence>
<keyword evidence="7 13" id="KW-0460">Magnesium</keyword>
<dbReference type="PANTHER" id="PTHR43522:SF2">
    <property type="entry name" value="TRANSKETOLASE 1-RELATED"/>
    <property type="match status" value="1"/>
</dbReference>
<evidence type="ECO:0000256" key="12">
    <source>
        <dbReference type="PIRSR" id="PIRSR605478-3"/>
    </source>
</evidence>
<evidence type="ECO:0000256" key="7">
    <source>
        <dbReference type="ARBA" id="ARBA00022842"/>
    </source>
</evidence>
<dbReference type="Pfam" id="PF22613">
    <property type="entry name" value="Transketolase_C_1"/>
    <property type="match status" value="1"/>
</dbReference>
<evidence type="ECO:0000259" key="16">
    <source>
        <dbReference type="SMART" id="SM00861"/>
    </source>
</evidence>
<comment type="caution">
    <text evidence="17">The sequence shown here is derived from an EMBL/GenBank/DDBJ whole genome shotgun (WGS) entry which is preliminary data.</text>
</comment>
<feature type="binding site" evidence="11">
    <location>
        <position position="818"/>
    </location>
    <ligand>
        <name>substrate</name>
    </ligand>
</feature>
<evidence type="ECO:0000256" key="9">
    <source>
        <dbReference type="ARBA" id="ARBA00049473"/>
    </source>
</evidence>
<dbReference type="PROSITE" id="PS00802">
    <property type="entry name" value="TRANSKETOLASE_2"/>
    <property type="match status" value="1"/>
</dbReference>
<keyword evidence="5" id="KW-0808">Transferase</keyword>
<feature type="binding site" evidence="12">
    <location>
        <position position="503"/>
    </location>
    <ligand>
        <name>thiamine diphosphate</name>
        <dbReference type="ChEBI" id="CHEBI:58937"/>
    </ligand>
</feature>
<dbReference type="InterPro" id="IPR005475">
    <property type="entry name" value="Transketolase-like_Pyr-bd"/>
</dbReference>
<feature type="binding site" evidence="11">
    <location>
        <position position="702"/>
    </location>
    <ligand>
        <name>substrate</name>
    </ligand>
</feature>
<dbReference type="Pfam" id="PF02779">
    <property type="entry name" value="Transket_pyr"/>
    <property type="match status" value="1"/>
</dbReference>
<dbReference type="PANTHER" id="PTHR43522">
    <property type="entry name" value="TRANSKETOLASE"/>
    <property type="match status" value="1"/>
</dbReference>
<feature type="binding site" evidence="12">
    <location>
        <position position="413"/>
    </location>
    <ligand>
        <name>thiamine diphosphate</name>
        <dbReference type="ChEBI" id="CHEBI:58937"/>
    </ligand>
</feature>
<dbReference type="Gene3D" id="3.40.190.220">
    <property type="match status" value="1"/>
</dbReference>
<feature type="binding site" evidence="12">
    <location>
        <begin position="461"/>
        <end position="463"/>
    </location>
    <ligand>
        <name>thiamine diphosphate</name>
        <dbReference type="ChEBI" id="CHEBI:58937"/>
    </ligand>
</feature>
<dbReference type="InterPro" id="IPR033247">
    <property type="entry name" value="Transketolase_fam"/>
</dbReference>
<proteinExistence type="inferred from homology"/>
<evidence type="ECO:0000256" key="4">
    <source>
        <dbReference type="ARBA" id="ARBA00013152"/>
    </source>
</evidence>
<evidence type="ECO:0000256" key="15">
    <source>
        <dbReference type="SAM" id="Coils"/>
    </source>
</evidence>
<comment type="catalytic activity">
    <reaction evidence="9">
        <text>D-sedoheptulose 7-phosphate + D-glyceraldehyde 3-phosphate = aldehydo-D-ribose 5-phosphate + D-xylulose 5-phosphate</text>
        <dbReference type="Rhea" id="RHEA:10508"/>
        <dbReference type="ChEBI" id="CHEBI:57483"/>
        <dbReference type="ChEBI" id="CHEBI:57737"/>
        <dbReference type="ChEBI" id="CHEBI:58273"/>
        <dbReference type="ChEBI" id="CHEBI:59776"/>
        <dbReference type="EC" id="2.2.1.1"/>
    </reaction>
</comment>
<dbReference type="Gene3D" id="3.40.50.970">
    <property type="match status" value="2"/>
</dbReference>
<feature type="domain" description="Transketolase-like pyrimidine-binding" evidence="16">
    <location>
        <begin position="699"/>
        <end position="870"/>
    </location>
</feature>
<evidence type="ECO:0000256" key="8">
    <source>
        <dbReference type="ARBA" id="ARBA00023052"/>
    </source>
</evidence>
<comment type="similarity">
    <text evidence="2">Belongs to the transketolase family.</text>
</comment>
<feature type="binding site" evidence="13">
    <location>
        <position position="534"/>
    </location>
    <ligand>
        <name>Mg(2+)</name>
        <dbReference type="ChEBI" id="CHEBI:18420"/>
    </ligand>
</feature>
<evidence type="ECO:0000256" key="11">
    <source>
        <dbReference type="PIRSR" id="PIRSR605478-2"/>
    </source>
</evidence>
<evidence type="ECO:0000256" key="1">
    <source>
        <dbReference type="ARBA" id="ARBA00001941"/>
    </source>
</evidence>
<evidence type="ECO:0000256" key="10">
    <source>
        <dbReference type="PIRSR" id="PIRSR605478-1"/>
    </source>
</evidence>
<feature type="binding site" evidence="12">
    <location>
        <position position="608"/>
    </location>
    <ligand>
        <name>thiamine diphosphate</name>
        <dbReference type="ChEBI" id="CHEBI:58937"/>
    </ligand>
</feature>
<dbReference type="EMBL" id="PYSW02000002">
    <property type="protein sequence ID" value="KAG2393510.1"/>
    <property type="molecule type" value="Genomic_DNA"/>
</dbReference>
<evidence type="ECO:0000313" key="18">
    <source>
        <dbReference type="Proteomes" id="UP000816034"/>
    </source>
</evidence>
<feature type="site" description="Important for catalytic activity" evidence="14">
    <location>
        <position position="608"/>
    </location>
</feature>
<dbReference type="CDD" id="cd07033">
    <property type="entry name" value="TPP_PYR_DXS_TK_like"/>
    <property type="match status" value="1"/>
</dbReference>
<keyword evidence="18" id="KW-1185">Reference proteome</keyword>
<dbReference type="SUPFAM" id="SSF52922">
    <property type="entry name" value="TK C-terminal domain-like"/>
    <property type="match status" value="1"/>
</dbReference>
<dbReference type="InterPro" id="IPR054407">
    <property type="entry name" value="Thiaminase_I-like_N"/>
</dbReference>
<dbReference type="Gene3D" id="3.40.190.10">
    <property type="entry name" value="Periplasmic binding protein-like II"/>
    <property type="match status" value="1"/>
</dbReference>
<feature type="binding site" evidence="12">
    <location>
        <position position="532"/>
    </location>
    <ligand>
        <name>thiamine diphosphate</name>
        <dbReference type="ChEBI" id="CHEBI:58937"/>
    </ligand>
</feature>
<keyword evidence="8 12" id="KW-0786">Thiamine pyrophosphate</keyword>
<feature type="coiled-coil region" evidence="15">
    <location>
        <begin position="646"/>
        <end position="673"/>
    </location>
</feature>
<dbReference type="InterPro" id="IPR005478">
    <property type="entry name" value="Transketolase_bac-like"/>
</dbReference>
<dbReference type="GO" id="GO:0006098">
    <property type="term" value="P:pentose-phosphate shunt"/>
    <property type="evidence" value="ECO:0007669"/>
    <property type="project" value="TreeGrafter"/>
</dbReference>
<dbReference type="EC" id="2.2.1.1" evidence="4"/>
<evidence type="ECO:0000256" key="5">
    <source>
        <dbReference type="ARBA" id="ARBA00022679"/>
    </source>
</evidence>
<comment type="cofactor">
    <cofactor evidence="13">
        <name>Mg(2+)</name>
        <dbReference type="ChEBI" id="CHEBI:18420"/>
    </cofactor>
    <text evidence="13">Binds 1 Mg(2+) ion per subunit. Can also utilize other divalent metal cations, such as Ca(2+), Mn(2+) and Co(2+).</text>
</comment>
<dbReference type="PROSITE" id="PS00801">
    <property type="entry name" value="TRANSKETOLASE_1"/>
    <property type="match status" value="1"/>
</dbReference>
<evidence type="ECO:0000313" key="17">
    <source>
        <dbReference type="EMBL" id="KAG2393510.1"/>
    </source>
</evidence>
<dbReference type="InterPro" id="IPR005474">
    <property type="entry name" value="Transketolase_N"/>
</dbReference>
<evidence type="ECO:0000256" key="13">
    <source>
        <dbReference type="PIRSR" id="PIRSR605478-4"/>
    </source>
</evidence>
<dbReference type="FunFam" id="3.40.50.970:FF:000003">
    <property type="entry name" value="Transketolase"/>
    <property type="match status" value="1"/>
</dbReference>
<evidence type="ECO:0000256" key="6">
    <source>
        <dbReference type="ARBA" id="ARBA00022723"/>
    </source>
</evidence>
<dbReference type="FunFam" id="3.40.50.920:FF:000003">
    <property type="entry name" value="Transketolase"/>
    <property type="match status" value="1"/>
</dbReference>
<dbReference type="SMART" id="SM00861">
    <property type="entry name" value="Transket_pyr"/>
    <property type="match status" value="1"/>
</dbReference>
<dbReference type="GO" id="GO:0005829">
    <property type="term" value="C:cytosol"/>
    <property type="evidence" value="ECO:0007669"/>
    <property type="project" value="TreeGrafter"/>
</dbReference>
<keyword evidence="6 13" id="KW-0479">Metal-binding</keyword>
<dbReference type="InterPro" id="IPR009014">
    <property type="entry name" value="Transketo_C/PFOR_II"/>
</dbReference>